<dbReference type="Pfam" id="PF00551">
    <property type="entry name" value="Formyl_trans_N"/>
    <property type="match status" value="1"/>
</dbReference>
<dbReference type="Proteomes" id="UP000008963">
    <property type="component" value="Chromosome"/>
</dbReference>
<dbReference type="AlphaFoldDB" id="E1X4M2"/>
<dbReference type="InterPro" id="IPR036477">
    <property type="entry name" value="Formyl_transf_N_sf"/>
</dbReference>
<dbReference type="HOGENOM" id="CLU_1127351_0_0_7"/>
<dbReference type="KEGG" id="bmx:BMS_0541"/>
<dbReference type="PATRIC" id="fig|862908.3.peg.518"/>
<keyword evidence="2" id="KW-0808">Transferase</keyword>
<keyword evidence="3" id="KW-1185">Reference proteome</keyword>
<organism evidence="2 3">
    <name type="scientific">Halobacteriovorax marinus (strain ATCC BAA-682 / DSM 15412 / SJ)</name>
    <name type="common">Bacteriovorax marinus</name>
    <dbReference type="NCBI Taxonomy" id="862908"/>
    <lineage>
        <taxon>Bacteria</taxon>
        <taxon>Pseudomonadati</taxon>
        <taxon>Bdellovibrionota</taxon>
        <taxon>Bacteriovoracia</taxon>
        <taxon>Bacteriovoracales</taxon>
        <taxon>Halobacteriovoraceae</taxon>
        <taxon>Halobacteriovorax</taxon>
    </lineage>
</organism>
<dbReference type="Gene3D" id="3.40.50.12230">
    <property type="match status" value="1"/>
</dbReference>
<protein>
    <submittedName>
        <fullName evidence="2">Transferase</fullName>
    </submittedName>
</protein>
<dbReference type="eggNOG" id="COG0223">
    <property type="taxonomic scope" value="Bacteria"/>
</dbReference>
<sequence>MKVVLVTSQLNYMPANYSKTIEGILASSNGRITSLIEIENLDYSYIKSGLGLIFYGAKNFGTQLIKNLIQAKISSKKSLCEKYKVDHRLFKSINSKEAIEFLEKEKFDLLINLRTRCIYKKKALNSTRLGCVNIHHGLLPKYRGTMCDLNALSENREAGFSIHVMDEKIDNGAILKVVSITANEKDYFKYLGLTKDYEIKAITELLDFVAENNTLPEGEENHVAGSVYTKTPDIKKVREYIKKGMIL</sequence>
<reference evidence="3" key="1">
    <citation type="journal article" date="2013" name="ISME J.">
        <title>A small predatory core genome in the divergent marine Bacteriovorax marinus SJ and the terrestrial Bdellovibrio bacteriovorus.</title>
        <authorList>
            <person name="Crossman L.C."/>
            <person name="Chen H."/>
            <person name="Cerdeno-Tarraga A.M."/>
            <person name="Brooks K."/>
            <person name="Quail M.A."/>
            <person name="Pineiro S.A."/>
            <person name="Hobley L."/>
            <person name="Sockett R.E."/>
            <person name="Bentley S.D."/>
            <person name="Parkhill J."/>
            <person name="Williams H.N."/>
            <person name="Stine O.C."/>
        </authorList>
    </citation>
    <scope>NUCLEOTIDE SEQUENCE [LARGE SCALE GENOMIC DNA]</scope>
    <source>
        <strain evidence="3">ATCC BAA-682 / DSM 15412 / SJ</strain>
    </source>
</reference>
<dbReference type="RefSeq" id="WP_014243239.1">
    <property type="nucleotide sequence ID" value="NC_016620.1"/>
</dbReference>
<feature type="domain" description="Formyl transferase N-terminal" evidence="1">
    <location>
        <begin position="92"/>
        <end position="186"/>
    </location>
</feature>
<dbReference type="GO" id="GO:0016740">
    <property type="term" value="F:transferase activity"/>
    <property type="evidence" value="ECO:0007669"/>
    <property type="project" value="UniProtKB-KW"/>
</dbReference>
<evidence type="ECO:0000313" key="3">
    <source>
        <dbReference type="Proteomes" id="UP000008963"/>
    </source>
</evidence>
<evidence type="ECO:0000313" key="2">
    <source>
        <dbReference type="EMBL" id="CBW25452.1"/>
    </source>
</evidence>
<proteinExistence type="predicted"/>
<dbReference type="STRING" id="862908.BMS_0541"/>
<dbReference type="OrthoDB" id="5405975at2"/>
<evidence type="ECO:0000259" key="1">
    <source>
        <dbReference type="Pfam" id="PF00551"/>
    </source>
</evidence>
<dbReference type="SUPFAM" id="SSF53328">
    <property type="entry name" value="Formyltransferase"/>
    <property type="match status" value="1"/>
</dbReference>
<dbReference type="InterPro" id="IPR002376">
    <property type="entry name" value="Formyl_transf_N"/>
</dbReference>
<gene>
    <name evidence="2" type="ordered locus">BMS_0541</name>
</gene>
<name>E1X4M2_HALMS</name>
<dbReference type="EMBL" id="FQ312005">
    <property type="protein sequence ID" value="CBW25452.1"/>
    <property type="molecule type" value="Genomic_DNA"/>
</dbReference>
<accession>E1X4M2</accession>